<dbReference type="EMBL" id="CP033464">
    <property type="protein sequence ID" value="QDX91439.1"/>
    <property type="molecule type" value="Genomic_DNA"/>
</dbReference>
<proteinExistence type="predicted"/>
<evidence type="ECO:0000313" key="2">
    <source>
        <dbReference type="Proteomes" id="UP000319432"/>
    </source>
</evidence>
<dbReference type="AlphaFoldDB" id="A0A502H5S6"/>
<name>A0A502H5S6_BRELA</name>
<protein>
    <submittedName>
        <fullName evidence="1">Uncharacterized protein</fullName>
    </submittedName>
</protein>
<accession>A0A502H5S6</accession>
<sequence>MFGISMIASIAFVLLLSISYFIYYKKPENIILMYIPSGVIFIGSSFAVLYSFYVSGFEGMGIAFISITTGIASLLTCIVLTIIVMIKQSKHKK</sequence>
<dbReference type="InterPro" id="IPR025434">
    <property type="entry name" value="YesK-like"/>
</dbReference>
<reference evidence="1 2" key="1">
    <citation type="submission" date="2018-11" db="EMBL/GenBank/DDBJ databases">
        <title>Phylogenetic determinants of toxin gene distribution in genomes of Brevibacillus laterosporus.</title>
        <authorList>
            <person name="Glare T.R."/>
            <person name="Durrant A."/>
            <person name="Berry C."/>
            <person name="Palma L."/>
            <person name="Ormskirk M."/>
            <person name="Cox M.O."/>
        </authorList>
    </citation>
    <scope>NUCLEOTIDE SEQUENCE [LARGE SCALE GENOMIC DNA]</scope>
    <source>
        <strain evidence="1 2">1821L</strain>
    </source>
</reference>
<keyword evidence="2" id="KW-1185">Reference proteome</keyword>
<dbReference type="Pfam" id="PF14150">
    <property type="entry name" value="YesK"/>
    <property type="match status" value="1"/>
</dbReference>
<organism evidence="1 2">
    <name type="scientific">Brevibacillus laterosporus</name>
    <name type="common">Bacillus laterosporus</name>
    <dbReference type="NCBI Taxonomy" id="1465"/>
    <lineage>
        <taxon>Bacteria</taxon>
        <taxon>Bacillati</taxon>
        <taxon>Bacillota</taxon>
        <taxon>Bacilli</taxon>
        <taxon>Bacillales</taxon>
        <taxon>Paenibacillaceae</taxon>
        <taxon>Brevibacillus</taxon>
    </lineage>
</organism>
<dbReference type="OrthoDB" id="2476698at2"/>
<gene>
    <name evidence="1" type="ORF">EEL30_03035</name>
</gene>
<evidence type="ECO:0000313" key="1">
    <source>
        <dbReference type="EMBL" id="QDX91439.1"/>
    </source>
</evidence>
<dbReference type="Proteomes" id="UP000319432">
    <property type="component" value="Chromosome"/>
</dbReference>